<organism evidence="2 3">
    <name type="scientific">Novosphingobium aromaticivorans (strain ATCC 700278 / DSM 12444 / CCUG 56034 / CIP 105152 / NBRC 16084 / F199)</name>
    <dbReference type="NCBI Taxonomy" id="279238"/>
    <lineage>
        <taxon>Bacteria</taxon>
        <taxon>Pseudomonadati</taxon>
        <taxon>Pseudomonadota</taxon>
        <taxon>Alphaproteobacteria</taxon>
        <taxon>Sphingomonadales</taxon>
        <taxon>Sphingomonadaceae</taxon>
        <taxon>Novosphingobium</taxon>
    </lineage>
</organism>
<dbReference type="AlphaFoldDB" id="Q2G436"/>
<dbReference type="KEGG" id="nar:Saro_2952"/>
<dbReference type="HOGENOM" id="CLU_113667_0_0_5"/>
<evidence type="ECO:0000313" key="2">
    <source>
        <dbReference type="EMBL" id="ABD27387.1"/>
    </source>
</evidence>
<reference evidence="3" key="1">
    <citation type="submission" date="2006-01" db="EMBL/GenBank/DDBJ databases">
        <title>Complete sequence of Novosphingobium aromaticivorans DSM 12444.</title>
        <authorList>
            <consortium name="US DOE Joint Genome Institute"/>
            <person name="Copeland A."/>
            <person name="Lucas S."/>
            <person name="Lapidus A."/>
            <person name="Barry K."/>
            <person name="Detter J.C."/>
            <person name="Glavina T."/>
            <person name="Hammon N."/>
            <person name="Israni S."/>
            <person name="Pitluck S."/>
            <person name="Chain P."/>
            <person name="Malfatti S."/>
            <person name="Shin M."/>
            <person name="Vergez L."/>
            <person name="Schmutz J."/>
            <person name="Larimer F."/>
            <person name="Land M."/>
            <person name="Kyrpides N."/>
            <person name="Ivanova N."/>
            <person name="Fredrickson J."/>
            <person name="Balkwill D."/>
            <person name="Romine M.F."/>
            <person name="Richardson P."/>
        </authorList>
    </citation>
    <scope>NUCLEOTIDE SEQUENCE [LARGE SCALE GENOMIC DNA]</scope>
    <source>
        <strain evidence="3">ATCC 700278 / DSM 12444 / CCUG 56034 / CIP 105152 / NBRC 16084 / F199</strain>
    </source>
</reference>
<dbReference type="eggNOG" id="ENOG502ZREC">
    <property type="taxonomic scope" value="Bacteria"/>
</dbReference>
<feature type="transmembrane region" description="Helical" evidence="1">
    <location>
        <begin position="20"/>
        <end position="40"/>
    </location>
</feature>
<keyword evidence="1" id="KW-0472">Membrane</keyword>
<accession>Q2G436</accession>
<gene>
    <name evidence="2" type="ordered locus">Saro_2952</name>
</gene>
<proteinExistence type="predicted"/>
<evidence type="ECO:0000256" key="1">
    <source>
        <dbReference type="SAM" id="Phobius"/>
    </source>
</evidence>
<evidence type="ECO:0008006" key="4">
    <source>
        <dbReference type="Google" id="ProtNLM"/>
    </source>
</evidence>
<dbReference type="EMBL" id="CP000248">
    <property type="protein sequence ID" value="ABD27387.1"/>
    <property type="molecule type" value="Genomic_DNA"/>
</dbReference>
<dbReference type="Proteomes" id="UP000009134">
    <property type="component" value="Chromosome"/>
</dbReference>
<dbReference type="STRING" id="279238.Saro_2952"/>
<keyword evidence="3" id="KW-1185">Reference proteome</keyword>
<keyword evidence="1" id="KW-0812">Transmembrane</keyword>
<dbReference type="RefSeq" id="WP_011446591.1">
    <property type="nucleotide sequence ID" value="NC_007794.1"/>
</dbReference>
<name>Q2G436_NOVAD</name>
<sequence>MNQTIAANPVGSIQASPGALTRAVAGAALAAASILVLFVLPAEYGIDPTGVGRLTGIAGMATGGEPASAPAAGPVDNATAPTAAAIPSKTTIERAGTPLRQDEMTLTLAPHSGQEVKAHMTAGDSYVFEWSSEGGPVKADMHGEKANAAEGEFTSYWEEKQMTGGRGNFTAPFDGTHGWYFRNKGETPVTVKVRTVGFYKDLFLPKGE</sequence>
<evidence type="ECO:0000313" key="3">
    <source>
        <dbReference type="Proteomes" id="UP000009134"/>
    </source>
</evidence>
<protein>
    <recommendedName>
        <fullName evidence="4">Transmembrane anchor protein</fullName>
    </recommendedName>
</protein>
<keyword evidence="1" id="KW-1133">Transmembrane helix</keyword>